<dbReference type="EMBL" id="VSSQ01007120">
    <property type="protein sequence ID" value="MPM34915.1"/>
    <property type="molecule type" value="Genomic_DNA"/>
</dbReference>
<gene>
    <name evidence="1" type="ORF">SDC9_81505</name>
</gene>
<comment type="caution">
    <text evidence="1">The sequence shown here is derived from an EMBL/GenBank/DDBJ whole genome shotgun (WGS) entry which is preliminary data.</text>
</comment>
<protein>
    <submittedName>
        <fullName evidence="1">Uncharacterized protein</fullName>
    </submittedName>
</protein>
<sequence>MTRINELDNIPSCCLTCENHECFKDLCFGTRKFADAVEEDEDTGKEFCPYYIGSDEHHVYD</sequence>
<evidence type="ECO:0000313" key="1">
    <source>
        <dbReference type="EMBL" id="MPM34915.1"/>
    </source>
</evidence>
<accession>A0A644Z1Z6</accession>
<name>A0A644Z1Z6_9ZZZZ</name>
<organism evidence="1">
    <name type="scientific">bioreactor metagenome</name>
    <dbReference type="NCBI Taxonomy" id="1076179"/>
    <lineage>
        <taxon>unclassified sequences</taxon>
        <taxon>metagenomes</taxon>
        <taxon>ecological metagenomes</taxon>
    </lineage>
</organism>
<proteinExistence type="predicted"/>
<reference evidence="1" key="1">
    <citation type="submission" date="2019-08" db="EMBL/GenBank/DDBJ databases">
        <authorList>
            <person name="Kucharzyk K."/>
            <person name="Murdoch R.W."/>
            <person name="Higgins S."/>
            <person name="Loffler F."/>
        </authorList>
    </citation>
    <scope>NUCLEOTIDE SEQUENCE</scope>
</reference>
<dbReference type="AlphaFoldDB" id="A0A644Z1Z6"/>